<dbReference type="Pfam" id="PF02622">
    <property type="entry name" value="DUF179"/>
    <property type="match status" value="1"/>
</dbReference>
<name>A0A7J6MEL6_PEROL</name>
<dbReference type="Gene3D" id="1.20.120.900">
    <property type="entry name" value="Pex19, mPTS binding domain"/>
    <property type="match status" value="1"/>
</dbReference>
<feature type="compositionally biased region" description="Low complexity" evidence="1">
    <location>
        <begin position="206"/>
        <end position="217"/>
    </location>
</feature>
<comment type="caution">
    <text evidence="2">The sequence shown here is derived from an EMBL/GenBank/DDBJ whole genome shotgun (WGS) entry which is preliminary data.</text>
</comment>
<feature type="compositionally biased region" description="Polar residues" evidence="1">
    <location>
        <begin position="54"/>
        <end position="63"/>
    </location>
</feature>
<evidence type="ECO:0000313" key="3">
    <source>
        <dbReference type="Proteomes" id="UP000572268"/>
    </source>
</evidence>
<dbReference type="InterPro" id="IPR038322">
    <property type="entry name" value="Pex19_C_sf"/>
</dbReference>
<proteinExistence type="predicted"/>
<sequence length="753" mass="82197">MPVANHESSPELSDELDDLIESTLKEMDNAKAEEGSREKATTAAAGASVEGKEQASTLEQSLNDLVKGLSESAQRGGEDDEEDLQKLMEAMRKLDLGDDEEFMKEINGLTKGMFAKEAIREPIVKIRDELQVFLASDEGKNLDEKERERCTLILRKYAAVLEVYDKSEGDALTDAEQQEASRLFGELQALGPPPEEVVERIVPPTAAATAAASSSSGGEEGKHAAAPASKEDAEEFAQFLKGMGFGSDTSASEGNPAGMDEESAKVMKEMIDNPDLLRQMMGDLDKAMQDASSKDGGGDKPPQCSIMGALSAVDGTLFRGLWRIARFFDKNPAYKSLITNAYRTVEEKQDPLYAEALRAYLAGADYYVPGKPVSVPGPDGHLTTATCASLSAGDSLVDLVRMCFRSGIDSTDSWFSALRHLSRIRTLCDKVELEERADRDVPAWLKGTIEPCWGTVAPGLVLLAHPLCEEGTWTRSVIVITGGDKPDVSRGYGWRPDGLIVNRRVREGTRELQILRDQAAFFRSIRRNKRVGSASLQRAKGGQQQQQASGKEQGSGSEGEEASWLSDMHGKQRAQEGAFMTVLSQVTKDPSRWQFGGPVASVEVVHESVVRGIRPLSIGPEETSIGLFHGWKQTEDAEVLTEVATPRRTFVGKAAWERGQLEREMNLGVWYPVKVTSPEALRRIMLGRHDLSEDDLWAAMVTESCGSPEMARLPVSAAKVVRSDLNVDWGYSSDNDDDEEWGSAVASERGRGV</sequence>
<evidence type="ECO:0000256" key="1">
    <source>
        <dbReference type="SAM" id="MobiDB-lite"/>
    </source>
</evidence>
<feature type="region of interest" description="Disordered" evidence="1">
    <location>
        <begin position="731"/>
        <end position="753"/>
    </location>
</feature>
<dbReference type="Pfam" id="PF04614">
    <property type="entry name" value="Pex19"/>
    <property type="match status" value="1"/>
</dbReference>
<feature type="region of interest" description="Disordered" evidence="1">
    <location>
        <begin position="206"/>
        <end position="233"/>
    </location>
</feature>
<feature type="region of interest" description="Disordered" evidence="1">
    <location>
        <begin position="28"/>
        <end position="83"/>
    </location>
</feature>
<reference evidence="2 3" key="1">
    <citation type="submission" date="2020-04" db="EMBL/GenBank/DDBJ databases">
        <title>Perkinsus olseni comparative genomics.</title>
        <authorList>
            <person name="Bogema D.R."/>
        </authorList>
    </citation>
    <scope>NUCLEOTIDE SEQUENCE [LARGE SCALE GENOMIC DNA]</scope>
    <source>
        <strain evidence="2">ATCC PRA-31</strain>
    </source>
</reference>
<dbReference type="PANTHER" id="PTHR12774">
    <property type="entry name" value="PEROXISOMAL BIOGENESIS FACTOR 19"/>
    <property type="match status" value="1"/>
</dbReference>
<dbReference type="SUPFAM" id="SSF143456">
    <property type="entry name" value="VC0467-like"/>
    <property type="match status" value="1"/>
</dbReference>
<feature type="compositionally biased region" description="Low complexity" evidence="1">
    <location>
        <begin position="539"/>
        <end position="555"/>
    </location>
</feature>
<dbReference type="InterPro" id="IPR003774">
    <property type="entry name" value="AlgH-like"/>
</dbReference>
<dbReference type="InterPro" id="IPR006708">
    <property type="entry name" value="Pex19"/>
</dbReference>
<feature type="region of interest" description="Disordered" evidence="1">
    <location>
        <begin position="533"/>
        <end position="570"/>
    </location>
</feature>
<gene>
    <name evidence="2" type="ORF">FOL46_001439</name>
</gene>
<dbReference type="Proteomes" id="UP000572268">
    <property type="component" value="Unassembled WGS sequence"/>
</dbReference>
<dbReference type="GO" id="GO:0033328">
    <property type="term" value="F:peroxisome membrane targeting sequence binding"/>
    <property type="evidence" value="ECO:0007669"/>
    <property type="project" value="TreeGrafter"/>
</dbReference>
<organism evidence="2 3">
    <name type="scientific">Perkinsus olseni</name>
    <name type="common">Perkinsus atlanticus</name>
    <dbReference type="NCBI Taxonomy" id="32597"/>
    <lineage>
        <taxon>Eukaryota</taxon>
        <taxon>Sar</taxon>
        <taxon>Alveolata</taxon>
        <taxon>Perkinsozoa</taxon>
        <taxon>Perkinsea</taxon>
        <taxon>Perkinsida</taxon>
        <taxon>Perkinsidae</taxon>
        <taxon>Perkinsus</taxon>
    </lineage>
</organism>
<dbReference type="Gene3D" id="3.40.1740.10">
    <property type="entry name" value="VC0467-like"/>
    <property type="match status" value="1"/>
</dbReference>
<dbReference type="GO" id="GO:0045046">
    <property type="term" value="P:protein import into peroxisome membrane"/>
    <property type="evidence" value="ECO:0007669"/>
    <property type="project" value="TreeGrafter"/>
</dbReference>
<protein>
    <submittedName>
        <fullName evidence="2">Uncharacterized protein</fullName>
    </submittedName>
</protein>
<evidence type="ECO:0000313" key="2">
    <source>
        <dbReference type="EMBL" id="KAF4669441.1"/>
    </source>
</evidence>
<accession>A0A7J6MEL6</accession>
<dbReference type="GO" id="GO:0005778">
    <property type="term" value="C:peroxisomal membrane"/>
    <property type="evidence" value="ECO:0007669"/>
    <property type="project" value="TreeGrafter"/>
</dbReference>
<feature type="compositionally biased region" description="Basic and acidic residues" evidence="1">
    <location>
        <begin position="28"/>
        <end position="40"/>
    </location>
</feature>
<dbReference type="PANTHER" id="PTHR12774:SF2">
    <property type="entry name" value="PEROXISOMAL BIOGENESIS FACTOR 19"/>
    <property type="match status" value="1"/>
</dbReference>
<dbReference type="AlphaFoldDB" id="A0A7J6MEL6"/>
<dbReference type="EMBL" id="JABANN010000140">
    <property type="protein sequence ID" value="KAF4669441.1"/>
    <property type="molecule type" value="Genomic_DNA"/>
</dbReference>